<dbReference type="InterPro" id="IPR029787">
    <property type="entry name" value="Nucleotide_cyclase"/>
</dbReference>
<dbReference type="NCBIfam" id="TIGR00254">
    <property type="entry name" value="GGDEF"/>
    <property type="match status" value="1"/>
</dbReference>
<dbReference type="Pfam" id="PF00990">
    <property type="entry name" value="GGDEF"/>
    <property type="match status" value="1"/>
</dbReference>
<feature type="transmembrane region" description="Helical" evidence="4">
    <location>
        <begin position="134"/>
        <end position="155"/>
    </location>
</feature>
<protein>
    <recommendedName>
        <fullName evidence="2">diguanylate cyclase</fullName>
        <ecNumber evidence="2">2.7.7.65</ecNumber>
    </recommendedName>
</protein>
<dbReference type="GO" id="GO:1902201">
    <property type="term" value="P:negative regulation of bacterial-type flagellum-dependent cell motility"/>
    <property type="evidence" value="ECO:0007669"/>
    <property type="project" value="TreeGrafter"/>
</dbReference>
<feature type="domain" description="GGDEF" evidence="5">
    <location>
        <begin position="292"/>
        <end position="425"/>
    </location>
</feature>
<dbReference type="CDD" id="cd01949">
    <property type="entry name" value="GGDEF"/>
    <property type="match status" value="1"/>
</dbReference>
<dbReference type="SMART" id="SM00267">
    <property type="entry name" value="GGDEF"/>
    <property type="match status" value="1"/>
</dbReference>
<feature type="transmembrane region" description="Helical" evidence="4">
    <location>
        <begin position="192"/>
        <end position="210"/>
    </location>
</feature>
<gene>
    <name evidence="6" type="ORF">EV148_101567</name>
</gene>
<evidence type="ECO:0000259" key="5">
    <source>
        <dbReference type="PROSITE" id="PS50887"/>
    </source>
</evidence>
<accession>A0A4R2IHC3</accession>
<feature type="transmembrane region" description="Helical" evidence="4">
    <location>
        <begin position="47"/>
        <end position="67"/>
    </location>
</feature>
<sequence length="440" mass="47655">MRARGLFGNPQRDRERGPAVHPAAVRAVAPATVHCLPLRMSFDIKSAMLIASLLTLCVGASLSFAASRYPRHLRAAMRIWIGGLLIETLALLSAALRSPSWDDALPIVLTNTMYALSYAEMGRAMNRFAQRPRSLAPLLLVALTFAILCLFTLVWPSPRWRVTFDTLPIVALQLGVARAVLLGRGRLRPADILTGSLFVACAALALARGLTEFFAPVLGLEEFRPFMLNVVLIFSSILPMLGTIGFMLMCGDRMNDDLGRLAMTDPLTGVHNRRTLARVATSAIEDALREDRPLSLLAIDVDHFKRINDAFGHDAGDEALLGLVRLMRESLAVDAPLSRIGGEEFAVLLPGLGELEACVLAEYLRQHVASALLPLGGHPQRLTVSIGVASLDPATRDLRALLRNADRALYAAKHNGRNRCVAYSTLAPAPVASQVSLGRA</sequence>
<evidence type="ECO:0000256" key="2">
    <source>
        <dbReference type="ARBA" id="ARBA00012528"/>
    </source>
</evidence>
<keyword evidence="4" id="KW-0472">Membrane</keyword>
<evidence type="ECO:0000256" key="4">
    <source>
        <dbReference type="SAM" id="Phobius"/>
    </source>
</evidence>
<dbReference type="EMBL" id="SLWQ01000001">
    <property type="protein sequence ID" value="TCO43148.1"/>
    <property type="molecule type" value="Genomic_DNA"/>
</dbReference>
<dbReference type="AlphaFoldDB" id="A0A4R2IHC3"/>
<keyword evidence="7" id="KW-1185">Reference proteome</keyword>
<keyword evidence="4" id="KW-1133">Transmembrane helix</keyword>
<dbReference type="GO" id="GO:0052621">
    <property type="term" value="F:diguanylate cyclase activity"/>
    <property type="evidence" value="ECO:0007669"/>
    <property type="project" value="UniProtKB-EC"/>
</dbReference>
<feature type="transmembrane region" description="Helical" evidence="4">
    <location>
        <begin position="167"/>
        <end position="185"/>
    </location>
</feature>
<comment type="catalytic activity">
    <reaction evidence="3">
        <text>2 GTP = 3',3'-c-di-GMP + 2 diphosphate</text>
        <dbReference type="Rhea" id="RHEA:24898"/>
        <dbReference type="ChEBI" id="CHEBI:33019"/>
        <dbReference type="ChEBI" id="CHEBI:37565"/>
        <dbReference type="ChEBI" id="CHEBI:58805"/>
        <dbReference type="EC" id="2.7.7.65"/>
    </reaction>
</comment>
<feature type="transmembrane region" description="Helical" evidence="4">
    <location>
        <begin position="104"/>
        <end position="122"/>
    </location>
</feature>
<evidence type="ECO:0000256" key="1">
    <source>
        <dbReference type="ARBA" id="ARBA00001946"/>
    </source>
</evidence>
<dbReference type="Proteomes" id="UP000294862">
    <property type="component" value="Unassembled WGS sequence"/>
</dbReference>
<comment type="cofactor">
    <cofactor evidence="1">
        <name>Mg(2+)</name>
        <dbReference type="ChEBI" id="CHEBI:18420"/>
    </cofactor>
</comment>
<feature type="transmembrane region" description="Helical" evidence="4">
    <location>
        <begin position="79"/>
        <end position="98"/>
    </location>
</feature>
<evidence type="ECO:0000313" key="7">
    <source>
        <dbReference type="Proteomes" id="UP000294862"/>
    </source>
</evidence>
<feature type="transmembrane region" description="Helical" evidence="4">
    <location>
        <begin position="230"/>
        <end position="250"/>
    </location>
</feature>
<dbReference type="PANTHER" id="PTHR45138">
    <property type="entry name" value="REGULATORY COMPONENTS OF SENSORY TRANSDUCTION SYSTEM"/>
    <property type="match status" value="1"/>
</dbReference>
<dbReference type="InterPro" id="IPR043128">
    <property type="entry name" value="Rev_trsase/Diguanyl_cyclase"/>
</dbReference>
<dbReference type="EC" id="2.7.7.65" evidence="2"/>
<evidence type="ECO:0000256" key="3">
    <source>
        <dbReference type="ARBA" id="ARBA00034247"/>
    </source>
</evidence>
<reference evidence="6 7" key="1">
    <citation type="journal article" date="2015" name="Stand. Genomic Sci.">
        <title>Genomic Encyclopedia of Bacterial and Archaeal Type Strains, Phase III: the genomes of soil and plant-associated and newly described type strains.</title>
        <authorList>
            <person name="Whitman W.B."/>
            <person name="Woyke T."/>
            <person name="Klenk H.P."/>
            <person name="Zhou Y."/>
            <person name="Lilburn T.G."/>
            <person name="Beck B.J."/>
            <person name="De Vos P."/>
            <person name="Vandamme P."/>
            <person name="Eisen J.A."/>
            <person name="Garrity G."/>
            <person name="Hugenholtz P."/>
            <person name="Kyrpides N.C."/>
        </authorList>
    </citation>
    <scope>NUCLEOTIDE SEQUENCE [LARGE SCALE GENOMIC DNA]</scope>
    <source>
        <strain evidence="6 7">A3</strain>
    </source>
</reference>
<comment type="caution">
    <text evidence="6">The sequence shown here is derived from an EMBL/GenBank/DDBJ whole genome shotgun (WGS) entry which is preliminary data.</text>
</comment>
<dbReference type="FunFam" id="3.30.70.270:FF:000001">
    <property type="entry name" value="Diguanylate cyclase domain protein"/>
    <property type="match status" value="1"/>
</dbReference>
<keyword evidence="4" id="KW-0812">Transmembrane</keyword>
<dbReference type="InterPro" id="IPR050469">
    <property type="entry name" value="Diguanylate_Cyclase"/>
</dbReference>
<dbReference type="InterPro" id="IPR000160">
    <property type="entry name" value="GGDEF_dom"/>
</dbReference>
<name>A0A4R2IHC3_9GAMM</name>
<organism evidence="6 7">
    <name type="scientific">Dokdonella fugitiva</name>
    <dbReference type="NCBI Taxonomy" id="328517"/>
    <lineage>
        <taxon>Bacteria</taxon>
        <taxon>Pseudomonadati</taxon>
        <taxon>Pseudomonadota</taxon>
        <taxon>Gammaproteobacteria</taxon>
        <taxon>Lysobacterales</taxon>
        <taxon>Rhodanobacteraceae</taxon>
        <taxon>Dokdonella</taxon>
    </lineage>
</organism>
<proteinExistence type="predicted"/>
<dbReference type="Gene3D" id="3.30.70.270">
    <property type="match status" value="1"/>
</dbReference>
<dbReference type="PANTHER" id="PTHR45138:SF9">
    <property type="entry name" value="DIGUANYLATE CYCLASE DGCM-RELATED"/>
    <property type="match status" value="1"/>
</dbReference>
<dbReference type="GO" id="GO:0043709">
    <property type="term" value="P:cell adhesion involved in single-species biofilm formation"/>
    <property type="evidence" value="ECO:0007669"/>
    <property type="project" value="TreeGrafter"/>
</dbReference>
<dbReference type="GO" id="GO:0005886">
    <property type="term" value="C:plasma membrane"/>
    <property type="evidence" value="ECO:0007669"/>
    <property type="project" value="TreeGrafter"/>
</dbReference>
<evidence type="ECO:0000313" key="6">
    <source>
        <dbReference type="EMBL" id="TCO43148.1"/>
    </source>
</evidence>
<dbReference type="SUPFAM" id="SSF55073">
    <property type="entry name" value="Nucleotide cyclase"/>
    <property type="match status" value="1"/>
</dbReference>
<dbReference type="PROSITE" id="PS50887">
    <property type="entry name" value="GGDEF"/>
    <property type="match status" value="1"/>
</dbReference>